<dbReference type="Proteomes" id="UP000324022">
    <property type="component" value="Unassembled WGS sequence"/>
</dbReference>
<feature type="region of interest" description="Disordered" evidence="1">
    <location>
        <begin position="157"/>
        <end position="176"/>
    </location>
</feature>
<reference evidence="3 4" key="1">
    <citation type="submission" date="2018-03" db="EMBL/GenBank/DDBJ databases">
        <authorList>
            <person name="Guldener U."/>
        </authorList>
    </citation>
    <scope>NUCLEOTIDE SEQUENCE [LARGE SCALE GENOMIC DNA]</scope>
    <source>
        <strain evidence="3 4">NBRC100155</strain>
    </source>
</reference>
<proteinExistence type="predicted"/>
<feature type="compositionally biased region" description="Basic and acidic residues" evidence="1">
    <location>
        <begin position="187"/>
        <end position="208"/>
    </location>
</feature>
<evidence type="ECO:0000256" key="1">
    <source>
        <dbReference type="SAM" id="MobiDB-lite"/>
    </source>
</evidence>
<evidence type="ECO:0000256" key="2">
    <source>
        <dbReference type="SAM" id="SignalP"/>
    </source>
</evidence>
<evidence type="ECO:0000313" key="3">
    <source>
        <dbReference type="EMBL" id="SPO31746.1"/>
    </source>
</evidence>
<keyword evidence="4" id="KW-1185">Reference proteome</keyword>
<dbReference type="EMBL" id="OOIN01000040">
    <property type="protein sequence ID" value="SPO31746.1"/>
    <property type="molecule type" value="Genomic_DNA"/>
</dbReference>
<protein>
    <submittedName>
        <fullName evidence="3">Uncharacterized protein</fullName>
    </submittedName>
</protein>
<keyword evidence="2" id="KW-0732">Signal</keyword>
<accession>A0A5C3EPT0</accession>
<sequence>MRSFTATTLLLALFSMKTAMAAPLGAPMDYKAVEKVATSNLQGIEEALTDLSLTNAHIPPPSTFRAETGGFRLHAPPRLHVTQGRPVYDAADPKVYENLPATPYTPHPQVGRANPFPFKGSEYDAVVPSGSAHVEPQSPSALRFRNAALTALKKERFKKKGSSPLRDMTKKQSPSFANVVEMALEQNKLERQGKITPEQWKEVMRSPTRDGSYPSEDTSRFKDADQGRFKY</sequence>
<feature type="region of interest" description="Disordered" evidence="1">
    <location>
        <begin position="186"/>
        <end position="231"/>
    </location>
</feature>
<organism evidence="3 4">
    <name type="scientific">Ustilago trichophora</name>
    <dbReference type="NCBI Taxonomy" id="86804"/>
    <lineage>
        <taxon>Eukaryota</taxon>
        <taxon>Fungi</taxon>
        <taxon>Dikarya</taxon>
        <taxon>Basidiomycota</taxon>
        <taxon>Ustilaginomycotina</taxon>
        <taxon>Ustilaginomycetes</taxon>
        <taxon>Ustilaginales</taxon>
        <taxon>Ustilaginaceae</taxon>
        <taxon>Ustilago</taxon>
    </lineage>
</organism>
<dbReference type="AlphaFoldDB" id="A0A5C3EPT0"/>
<gene>
    <name evidence="3" type="ORF">UTRI_06547_B</name>
</gene>
<feature type="chain" id="PRO_5022746832" evidence="2">
    <location>
        <begin position="22"/>
        <end position="231"/>
    </location>
</feature>
<evidence type="ECO:0000313" key="4">
    <source>
        <dbReference type="Proteomes" id="UP000324022"/>
    </source>
</evidence>
<feature type="signal peptide" evidence="2">
    <location>
        <begin position="1"/>
        <end position="21"/>
    </location>
</feature>
<name>A0A5C3EPT0_9BASI</name>
<feature type="compositionally biased region" description="Basic and acidic residues" evidence="1">
    <location>
        <begin position="217"/>
        <end position="231"/>
    </location>
</feature>